<protein>
    <recommendedName>
        <fullName evidence="4">Transmembrane protein</fullName>
    </recommendedName>
</protein>
<evidence type="ECO:0000313" key="2">
    <source>
        <dbReference type="EMBL" id="ABF42901.1"/>
    </source>
</evidence>
<keyword evidence="1" id="KW-0472">Membrane</keyword>
<accession>Q1IJP9</accession>
<feature type="transmembrane region" description="Helical" evidence="1">
    <location>
        <begin position="204"/>
        <end position="227"/>
    </location>
</feature>
<dbReference type="EMBL" id="CP000360">
    <property type="protein sequence ID" value="ABF42901.1"/>
    <property type="molecule type" value="Genomic_DNA"/>
</dbReference>
<feature type="transmembrane region" description="Helical" evidence="1">
    <location>
        <begin position="6"/>
        <end position="27"/>
    </location>
</feature>
<feature type="transmembrane region" description="Helical" evidence="1">
    <location>
        <begin position="146"/>
        <end position="163"/>
    </location>
</feature>
<evidence type="ECO:0008006" key="4">
    <source>
        <dbReference type="Google" id="ProtNLM"/>
    </source>
</evidence>
<evidence type="ECO:0000256" key="1">
    <source>
        <dbReference type="SAM" id="Phobius"/>
    </source>
</evidence>
<gene>
    <name evidence="2" type="ordered locus">Acid345_3901</name>
</gene>
<feature type="transmembrane region" description="Helical" evidence="1">
    <location>
        <begin position="175"/>
        <end position="198"/>
    </location>
</feature>
<feature type="transmembrane region" description="Helical" evidence="1">
    <location>
        <begin position="39"/>
        <end position="59"/>
    </location>
</feature>
<reference evidence="2 3" key="1">
    <citation type="journal article" date="2009" name="Appl. Environ. Microbiol.">
        <title>Three genomes from the phylum Acidobacteria provide insight into the lifestyles of these microorganisms in soils.</title>
        <authorList>
            <person name="Ward N.L."/>
            <person name="Challacombe J.F."/>
            <person name="Janssen P.H."/>
            <person name="Henrissat B."/>
            <person name="Coutinho P.M."/>
            <person name="Wu M."/>
            <person name="Xie G."/>
            <person name="Haft D.H."/>
            <person name="Sait M."/>
            <person name="Badger J."/>
            <person name="Barabote R.D."/>
            <person name="Bradley B."/>
            <person name="Brettin T.S."/>
            <person name="Brinkac L.M."/>
            <person name="Bruce D."/>
            <person name="Creasy T."/>
            <person name="Daugherty S.C."/>
            <person name="Davidsen T.M."/>
            <person name="DeBoy R.T."/>
            <person name="Detter J.C."/>
            <person name="Dodson R.J."/>
            <person name="Durkin A.S."/>
            <person name="Ganapathy A."/>
            <person name="Gwinn-Giglio M."/>
            <person name="Han C.S."/>
            <person name="Khouri H."/>
            <person name="Kiss H."/>
            <person name="Kothari S.P."/>
            <person name="Madupu R."/>
            <person name="Nelson K.E."/>
            <person name="Nelson W.C."/>
            <person name="Paulsen I."/>
            <person name="Penn K."/>
            <person name="Ren Q."/>
            <person name="Rosovitz M.J."/>
            <person name="Selengut J.D."/>
            <person name="Shrivastava S."/>
            <person name="Sullivan S.A."/>
            <person name="Tapia R."/>
            <person name="Thompson L.S."/>
            <person name="Watkins K.L."/>
            <person name="Yang Q."/>
            <person name="Yu C."/>
            <person name="Zafar N."/>
            <person name="Zhou L."/>
            <person name="Kuske C.R."/>
        </authorList>
    </citation>
    <scope>NUCLEOTIDE SEQUENCE [LARGE SCALE GENOMIC DNA]</scope>
    <source>
        <strain evidence="2 3">Ellin345</strain>
    </source>
</reference>
<feature type="transmembrane region" description="Helical" evidence="1">
    <location>
        <begin position="112"/>
        <end position="134"/>
    </location>
</feature>
<dbReference type="AlphaFoldDB" id="Q1IJP9"/>
<keyword evidence="3" id="KW-1185">Reference proteome</keyword>
<dbReference type="RefSeq" id="WP_011524700.1">
    <property type="nucleotide sequence ID" value="NC_008009.1"/>
</dbReference>
<dbReference type="EnsemblBacteria" id="ABF42901">
    <property type="protein sequence ID" value="ABF42901"/>
    <property type="gene ID" value="Acid345_3901"/>
</dbReference>
<keyword evidence="1" id="KW-1133">Transmembrane helix</keyword>
<keyword evidence="1" id="KW-0812">Transmembrane</keyword>
<dbReference type="Proteomes" id="UP000002432">
    <property type="component" value="Chromosome"/>
</dbReference>
<dbReference type="eggNOG" id="ENOG502ZADD">
    <property type="taxonomic scope" value="Bacteria"/>
</dbReference>
<name>Q1IJP9_KORVE</name>
<dbReference type="HOGENOM" id="CLU_952437_0_0_0"/>
<sequence>MAQMHGYELLLWALGVVLPLIVVARIWQAGLLSEYRALVRYNLVCAASLPILVVTYAYYPPPNSGFCLYCLVWWSVVIATDACALAVLLSIFREIFKPYEALKQLGNVMFRWTLGVLVVVALVSALSAGAPRYIDKVNHTLLMFDRGLQILQCGVVLFLLLSWKFLGISFRHRVFGIAVGFGLYASVSLLAVSVSTWAPASVTSIVGAIANSAAMIGYGIWLVYFYVPQPERRFSDAQPESRRWEYALASIQMPAPEGMFLTSIDRTVERLLTKNNVATQAKPKEDKHWFGD</sequence>
<evidence type="ECO:0000313" key="3">
    <source>
        <dbReference type="Proteomes" id="UP000002432"/>
    </source>
</evidence>
<dbReference type="KEGG" id="aba:Acid345_3901"/>
<dbReference type="OrthoDB" id="110048at2"/>
<proteinExistence type="predicted"/>
<feature type="transmembrane region" description="Helical" evidence="1">
    <location>
        <begin position="71"/>
        <end position="92"/>
    </location>
</feature>
<organism evidence="2 3">
    <name type="scientific">Koribacter versatilis (strain Ellin345)</name>
    <dbReference type="NCBI Taxonomy" id="204669"/>
    <lineage>
        <taxon>Bacteria</taxon>
        <taxon>Pseudomonadati</taxon>
        <taxon>Acidobacteriota</taxon>
        <taxon>Terriglobia</taxon>
        <taxon>Terriglobales</taxon>
        <taxon>Candidatus Korobacteraceae</taxon>
        <taxon>Candidatus Korobacter</taxon>
    </lineage>
</organism>